<dbReference type="Gene3D" id="3.30.530.20">
    <property type="match status" value="1"/>
</dbReference>
<protein>
    <submittedName>
        <fullName evidence="1">Carbon monoxide dehydrogenase subunit G</fullName>
    </submittedName>
</protein>
<dbReference type="Proteomes" id="UP001232245">
    <property type="component" value="Unassembled WGS sequence"/>
</dbReference>
<gene>
    <name evidence="1" type="ORF">J2S02_005029</name>
</gene>
<dbReference type="InterPro" id="IPR023393">
    <property type="entry name" value="START-like_dom_sf"/>
</dbReference>
<evidence type="ECO:0000313" key="2">
    <source>
        <dbReference type="Proteomes" id="UP001232245"/>
    </source>
</evidence>
<keyword evidence="2" id="KW-1185">Reference proteome</keyword>
<dbReference type="RefSeq" id="WP_145581586.1">
    <property type="nucleotide sequence ID" value="NZ_CADEPK010000116.1"/>
</dbReference>
<dbReference type="InterPro" id="IPR010419">
    <property type="entry name" value="CO_DH_gsu"/>
</dbReference>
<dbReference type="EMBL" id="JAUSTZ010000028">
    <property type="protein sequence ID" value="MDQ0228642.1"/>
    <property type="molecule type" value="Genomic_DNA"/>
</dbReference>
<reference evidence="1 2" key="1">
    <citation type="submission" date="2023-07" db="EMBL/GenBank/DDBJ databases">
        <title>Genomic Encyclopedia of Type Strains, Phase IV (KMG-IV): sequencing the most valuable type-strain genomes for metagenomic binning, comparative biology and taxonomic classification.</title>
        <authorList>
            <person name="Goeker M."/>
        </authorList>
    </citation>
    <scope>NUCLEOTIDE SEQUENCE [LARGE SCALE GENOMIC DNA]</scope>
    <source>
        <strain evidence="1 2">DSM 17723</strain>
    </source>
</reference>
<proteinExistence type="predicted"/>
<sequence>MANNLYKVKAELPIKAIWNFVSIMDNWAPLVPGYIEHTIINESESTWTFKTDLGLIKKKIQLKVDITEWIEPEKVTFKLTGINEKISGNGYFEAKASDQESTFITGYLEIIPEGAMAKMIQSKLKKNLSEMTKEMTDAIIEKIKEQEKVIK</sequence>
<accession>A0ABT9Z8R8</accession>
<dbReference type="CDD" id="cd07812">
    <property type="entry name" value="SRPBCC"/>
    <property type="match status" value="1"/>
</dbReference>
<comment type="caution">
    <text evidence="1">The sequence shown here is derived from an EMBL/GenBank/DDBJ whole genome shotgun (WGS) entry which is preliminary data.</text>
</comment>
<dbReference type="SUPFAM" id="SSF55961">
    <property type="entry name" value="Bet v1-like"/>
    <property type="match status" value="1"/>
</dbReference>
<name>A0ABT9Z8R8_9BACI</name>
<organism evidence="1 2">
    <name type="scientific">Metabacillus niabensis</name>
    <dbReference type="NCBI Taxonomy" id="324854"/>
    <lineage>
        <taxon>Bacteria</taxon>
        <taxon>Bacillati</taxon>
        <taxon>Bacillota</taxon>
        <taxon>Bacilli</taxon>
        <taxon>Bacillales</taxon>
        <taxon>Bacillaceae</taxon>
        <taxon>Metabacillus</taxon>
    </lineage>
</organism>
<evidence type="ECO:0000313" key="1">
    <source>
        <dbReference type="EMBL" id="MDQ0228642.1"/>
    </source>
</evidence>
<dbReference type="Pfam" id="PF06240">
    <property type="entry name" value="COXG"/>
    <property type="match status" value="1"/>
</dbReference>